<dbReference type="EMBL" id="RXOF01000001">
    <property type="protein sequence ID" value="RTQ53459.1"/>
    <property type="molecule type" value="Genomic_DNA"/>
</dbReference>
<keyword evidence="1" id="KW-0732">Signal</keyword>
<protein>
    <recommendedName>
        <fullName evidence="4">DUF4861 domain-containing protein</fullName>
    </recommendedName>
</protein>
<name>A0A431U8A4_9BACT</name>
<dbReference type="OrthoDB" id="1405718at2"/>
<dbReference type="RefSeq" id="WP_126691386.1">
    <property type="nucleotide sequence ID" value="NZ_RXOF01000001.1"/>
</dbReference>
<evidence type="ECO:0000313" key="2">
    <source>
        <dbReference type="EMBL" id="RTQ53459.1"/>
    </source>
</evidence>
<feature type="chain" id="PRO_5019088115" description="DUF4861 domain-containing protein" evidence="1">
    <location>
        <begin position="25"/>
        <end position="446"/>
    </location>
</feature>
<evidence type="ECO:0000313" key="3">
    <source>
        <dbReference type="Proteomes" id="UP000282184"/>
    </source>
</evidence>
<accession>A0A431U8A4</accession>
<organism evidence="2 3">
    <name type="scientific">Hymenobacter gummosus</name>
    <dbReference type="NCBI Taxonomy" id="1776032"/>
    <lineage>
        <taxon>Bacteria</taxon>
        <taxon>Pseudomonadati</taxon>
        <taxon>Bacteroidota</taxon>
        <taxon>Cytophagia</taxon>
        <taxon>Cytophagales</taxon>
        <taxon>Hymenobacteraceae</taxon>
        <taxon>Hymenobacter</taxon>
    </lineage>
</organism>
<evidence type="ECO:0008006" key="4">
    <source>
        <dbReference type="Google" id="ProtNLM"/>
    </source>
</evidence>
<feature type="signal peptide" evidence="1">
    <location>
        <begin position="1"/>
        <end position="24"/>
    </location>
</feature>
<sequence length="446" mass="50585">MKTLTTPLLFITLILTLFSNSGQCQDEKGLSFKQERILTLESNTNTKTTTIIVTVDKSLINSDKKIHIYPSQDKYESTIDLTKIQLPLENKFKIDSNVVENGISFTLNLPVDALQEKTLTINAEILDKDSKPVPKSLKQMIIIIKPVQNNVSNNKNFEFWVLTGTNFDLLNDVKPQELFIRINTIFKIAEWKETKETKKAKDKSLFGQIAFYRNRYYAVDTASTGLPFSSVKRPLIGSNLYTITQGTYRRTTIQTIDPVACQFDLMYNINTFQEHNYFLTLGMLVSTSNVNIRYKYDYLDTTFFARTSRPDTIKGYGGLGTTFLPEKISYRTSSGNINLGLLWIYDTNTINIKTHLTTGISSFSKLISYSETRGAGSVYRFDNYIEPYAQMRMFATQKSIGISLGAEAFIRKNEVTAFNFTLSKTFDATQLGSIFSPISSLKPSTN</sequence>
<comment type="caution">
    <text evidence="2">The sequence shown here is derived from an EMBL/GenBank/DDBJ whole genome shotgun (WGS) entry which is preliminary data.</text>
</comment>
<dbReference type="AlphaFoldDB" id="A0A431U8A4"/>
<gene>
    <name evidence="2" type="ORF">EJV47_01595</name>
</gene>
<keyword evidence="3" id="KW-1185">Reference proteome</keyword>
<evidence type="ECO:0000256" key="1">
    <source>
        <dbReference type="SAM" id="SignalP"/>
    </source>
</evidence>
<proteinExistence type="predicted"/>
<reference evidence="2 3" key="1">
    <citation type="submission" date="2018-12" db="EMBL/GenBank/DDBJ databases">
        <title>Hymenobacter gummosus sp. nov., isolated from a spring.</title>
        <authorList>
            <person name="Nie L."/>
        </authorList>
    </citation>
    <scope>NUCLEOTIDE SEQUENCE [LARGE SCALE GENOMIC DNA]</scope>
    <source>
        <strain evidence="2 3">KCTC 52166</strain>
    </source>
</reference>
<dbReference type="Proteomes" id="UP000282184">
    <property type="component" value="Unassembled WGS sequence"/>
</dbReference>